<evidence type="ECO:0000259" key="8">
    <source>
        <dbReference type="PROSITE" id="PS50109"/>
    </source>
</evidence>
<dbReference type="InterPro" id="IPR004358">
    <property type="entry name" value="Sig_transdc_His_kin-like_C"/>
</dbReference>
<dbReference type="Gene3D" id="3.30.450.40">
    <property type="match status" value="1"/>
</dbReference>
<dbReference type="Pfam" id="PF08448">
    <property type="entry name" value="PAS_4"/>
    <property type="match status" value="1"/>
</dbReference>
<feature type="domain" description="Histidine kinase" evidence="8">
    <location>
        <begin position="331"/>
        <end position="521"/>
    </location>
</feature>
<evidence type="ECO:0000259" key="9">
    <source>
        <dbReference type="PROSITE" id="PS50112"/>
    </source>
</evidence>
<dbReference type="CDD" id="cd00075">
    <property type="entry name" value="HATPase"/>
    <property type="match status" value="1"/>
</dbReference>
<dbReference type="AlphaFoldDB" id="A0A4S3TPR1"/>
<keyword evidence="4" id="KW-0808">Transferase</keyword>
<dbReference type="InterPro" id="IPR050736">
    <property type="entry name" value="Sensor_HK_Regulatory"/>
</dbReference>
<evidence type="ECO:0000256" key="1">
    <source>
        <dbReference type="ARBA" id="ARBA00000085"/>
    </source>
</evidence>
<protein>
    <recommendedName>
        <fullName evidence="2">histidine kinase</fullName>
        <ecNumber evidence="2">2.7.13.3</ecNumber>
    </recommendedName>
</protein>
<feature type="region of interest" description="Disordered" evidence="7">
    <location>
        <begin position="1"/>
        <end position="22"/>
    </location>
</feature>
<name>A0A4S3TPR1_9EURY</name>
<evidence type="ECO:0000256" key="4">
    <source>
        <dbReference type="ARBA" id="ARBA00022679"/>
    </source>
</evidence>
<dbReference type="CDD" id="cd00082">
    <property type="entry name" value="HisKA"/>
    <property type="match status" value="1"/>
</dbReference>
<dbReference type="SUPFAM" id="SSF55874">
    <property type="entry name" value="ATPase domain of HSP90 chaperone/DNA topoisomerase II/histidine kinase"/>
    <property type="match status" value="1"/>
</dbReference>
<organism evidence="10 11">
    <name type="scientific">Salinadaptatus halalkaliphilus</name>
    <dbReference type="NCBI Taxonomy" id="2419781"/>
    <lineage>
        <taxon>Archaea</taxon>
        <taxon>Methanobacteriati</taxon>
        <taxon>Methanobacteriota</taxon>
        <taxon>Stenosarchaea group</taxon>
        <taxon>Halobacteria</taxon>
        <taxon>Halobacteriales</taxon>
        <taxon>Natrialbaceae</taxon>
        <taxon>Salinadaptatus</taxon>
    </lineage>
</organism>
<keyword evidence="5" id="KW-0418">Kinase</keyword>
<dbReference type="InterPro" id="IPR029016">
    <property type="entry name" value="GAF-like_dom_sf"/>
</dbReference>
<dbReference type="Gene3D" id="3.30.450.20">
    <property type="entry name" value="PAS domain"/>
    <property type="match status" value="1"/>
</dbReference>
<dbReference type="InterPro" id="IPR003594">
    <property type="entry name" value="HATPase_dom"/>
</dbReference>
<comment type="caution">
    <text evidence="10">The sequence shown here is derived from an EMBL/GenBank/DDBJ whole genome shotgun (WGS) entry which is preliminary data.</text>
</comment>
<dbReference type="PANTHER" id="PTHR43711:SF1">
    <property type="entry name" value="HISTIDINE KINASE 1"/>
    <property type="match status" value="1"/>
</dbReference>
<dbReference type="PANTHER" id="PTHR43711">
    <property type="entry name" value="TWO-COMPONENT HISTIDINE KINASE"/>
    <property type="match status" value="1"/>
</dbReference>
<dbReference type="SUPFAM" id="SSF47384">
    <property type="entry name" value="Homodimeric domain of signal transducing histidine kinase"/>
    <property type="match status" value="1"/>
</dbReference>
<dbReference type="Proteomes" id="UP000318864">
    <property type="component" value="Unassembled WGS sequence"/>
</dbReference>
<accession>A0A4S3TPR1</accession>
<dbReference type="Gene3D" id="3.30.565.10">
    <property type="entry name" value="Histidine kinase-like ATPase, C-terminal domain"/>
    <property type="match status" value="1"/>
</dbReference>
<dbReference type="Gene3D" id="1.10.287.130">
    <property type="match status" value="1"/>
</dbReference>
<dbReference type="GO" id="GO:0000155">
    <property type="term" value="F:phosphorelay sensor kinase activity"/>
    <property type="evidence" value="ECO:0007669"/>
    <property type="project" value="InterPro"/>
</dbReference>
<dbReference type="SMART" id="SM00388">
    <property type="entry name" value="HisKA"/>
    <property type="match status" value="1"/>
</dbReference>
<dbReference type="NCBIfam" id="TIGR00229">
    <property type="entry name" value="sensory_box"/>
    <property type="match status" value="1"/>
</dbReference>
<dbReference type="SMART" id="SM00387">
    <property type="entry name" value="HATPase_c"/>
    <property type="match status" value="1"/>
</dbReference>
<dbReference type="PROSITE" id="PS50112">
    <property type="entry name" value="PAS"/>
    <property type="match status" value="1"/>
</dbReference>
<dbReference type="SMART" id="SM00065">
    <property type="entry name" value="GAF"/>
    <property type="match status" value="1"/>
</dbReference>
<dbReference type="InterPro" id="IPR036097">
    <property type="entry name" value="HisK_dim/P_sf"/>
</dbReference>
<dbReference type="EMBL" id="RBZW01000021">
    <property type="protein sequence ID" value="THE65175.1"/>
    <property type="molecule type" value="Genomic_DNA"/>
</dbReference>
<dbReference type="SUPFAM" id="SSF55781">
    <property type="entry name" value="GAF domain-like"/>
    <property type="match status" value="1"/>
</dbReference>
<dbReference type="InterPro" id="IPR013656">
    <property type="entry name" value="PAS_4"/>
</dbReference>
<evidence type="ECO:0000256" key="5">
    <source>
        <dbReference type="ARBA" id="ARBA00022777"/>
    </source>
</evidence>
<dbReference type="SUPFAM" id="SSF55785">
    <property type="entry name" value="PYP-like sensor domain (PAS domain)"/>
    <property type="match status" value="1"/>
</dbReference>
<reference evidence="10 11" key="1">
    <citation type="submission" date="2018-10" db="EMBL/GenBank/DDBJ databases">
        <title>Natronolimnobius sp. XQ-INN 246 isolated from Inner Mongolia Autonomous Region of China.</title>
        <authorList>
            <person name="Xue Q."/>
        </authorList>
    </citation>
    <scope>NUCLEOTIDE SEQUENCE [LARGE SCALE GENOMIC DNA]</scope>
    <source>
        <strain evidence="10 11">XQ-INN 246</strain>
    </source>
</reference>
<evidence type="ECO:0000313" key="11">
    <source>
        <dbReference type="Proteomes" id="UP000318864"/>
    </source>
</evidence>
<dbReference type="InterPro" id="IPR000014">
    <property type="entry name" value="PAS"/>
</dbReference>
<feature type="domain" description="PAS" evidence="9">
    <location>
        <begin position="44"/>
        <end position="114"/>
    </location>
</feature>
<evidence type="ECO:0000256" key="3">
    <source>
        <dbReference type="ARBA" id="ARBA00022553"/>
    </source>
</evidence>
<keyword evidence="6" id="KW-0902">Two-component regulatory system</keyword>
<dbReference type="InterPro" id="IPR003661">
    <property type="entry name" value="HisK_dim/P_dom"/>
</dbReference>
<dbReference type="PROSITE" id="PS50109">
    <property type="entry name" value="HIS_KIN"/>
    <property type="match status" value="1"/>
</dbReference>
<comment type="catalytic activity">
    <reaction evidence="1">
        <text>ATP + protein L-histidine = ADP + protein N-phospho-L-histidine.</text>
        <dbReference type="EC" id="2.7.13.3"/>
    </reaction>
</comment>
<dbReference type="Pfam" id="PF02518">
    <property type="entry name" value="HATPase_c"/>
    <property type="match status" value="1"/>
</dbReference>
<dbReference type="InterPro" id="IPR005467">
    <property type="entry name" value="His_kinase_dom"/>
</dbReference>
<dbReference type="SMART" id="SM00091">
    <property type="entry name" value="PAS"/>
    <property type="match status" value="1"/>
</dbReference>
<evidence type="ECO:0000256" key="7">
    <source>
        <dbReference type="SAM" id="MobiDB-lite"/>
    </source>
</evidence>
<dbReference type="Pfam" id="PF00512">
    <property type="entry name" value="HisKA"/>
    <property type="match status" value="1"/>
</dbReference>
<sequence length="528" mass="57798">MRRGVPASAAERLANNSNSDTLVTSAIDHSKSTDSSVPASDAETSVALSSLLERLPDAVLVLDDQGRIQYATGAVERHLDVAPADLVGNTAFEYVAAIDRDRVRRSFDALVTGPDAASRRIEFRRRDDESVWLEAAGVDTPDSSSETHVITIREITAHKSREHDLERLHDAANDLYSAHSIEECYQITIDTAVTILGFDWCTLAAPASDDDVFEIVAISEHGPVEVGDRPFGTDEGVAGHVFQTKDPEITDDARQSDRGKPAKETIRSALTVPIGEWGIFQAVATECDQFDETDRNRVELLGTTMLTAIERIKRRQALERQNERLDNFVRFVTHDLHTPLTTATGYLELVDETIDDELTELEHVRDAHDRIETIIDQLSTWARGGDMRRSETPIKLEAAVERAWATVAPTAATLEVDTDCTIAADRNCLQHVLENFLGNAIDHGGKDVTVRATDLENGFAIEDDGPGIPEDKREDILEPGVTSNPTGTGLGLAIVDEIADAHGWELTITESSDGGARFEITGVEFPDD</sequence>
<keyword evidence="3" id="KW-0597">Phosphoprotein</keyword>
<evidence type="ECO:0000256" key="2">
    <source>
        <dbReference type="ARBA" id="ARBA00012438"/>
    </source>
</evidence>
<keyword evidence="11" id="KW-1185">Reference proteome</keyword>
<dbReference type="Pfam" id="PF13185">
    <property type="entry name" value="GAF_2"/>
    <property type="match status" value="1"/>
</dbReference>
<gene>
    <name evidence="10" type="ORF">D8Y22_08125</name>
</gene>
<dbReference type="PRINTS" id="PR00344">
    <property type="entry name" value="BCTRLSENSOR"/>
</dbReference>
<evidence type="ECO:0000256" key="6">
    <source>
        <dbReference type="ARBA" id="ARBA00023012"/>
    </source>
</evidence>
<dbReference type="InterPro" id="IPR003018">
    <property type="entry name" value="GAF"/>
</dbReference>
<proteinExistence type="predicted"/>
<dbReference type="InterPro" id="IPR035965">
    <property type="entry name" value="PAS-like_dom_sf"/>
</dbReference>
<dbReference type="EC" id="2.7.13.3" evidence="2"/>
<dbReference type="InterPro" id="IPR036890">
    <property type="entry name" value="HATPase_C_sf"/>
</dbReference>
<dbReference type="CDD" id="cd00130">
    <property type="entry name" value="PAS"/>
    <property type="match status" value="1"/>
</dbReference>
<evidence type="ECO:0000313" key="10">
    <source>
        <dbReference type="EMBL" id="THE65175.1"/>
    </source>
</evidence>